<evidence type="ECO:0000313" key="2">
    <source>
        <dbReference type="Proteomes" id="UP000293092"/>
    </source>
</evidence>
<proteinExistence type="predicted"/>
<evidence type="ECO:0000313" key="1">
    <source>
        <dbReference type="EMBL" id="RZQ55838.1"/>
    </source>
</evidence>
<reference evidence="1" key="1">
    <citation type="submission" date="2017-11" db="EMBL/GenBank/DDBJ databases">
        <title>Comparative genomic and phylogenomic analyses of the family Idiomarinaceae.</title>
        <authorList>
            <person name="Liu Y."/>
            <person name="Shao Z."/>
        </authorList>
    </citation>
    <scope>NUCLEOTIDE SEQUENCE</scope>
    <source>
        <strain evidence="1">PIN1</strain>
    </source>
</reference>
<keyword evidence="1" id="KW-0282">Flagellum</keyword>
<sequence length="380" mass="42045">MAEEQTNDQEKTEDPTARRLEKSREEGQVARSRELTTFVILFGGVLMLWALGSTMYHNLGLVMEQAFLFERLQVSEPGPMLQNVLELGQSALFSLLPLFAVMMVLALVAPALLGGWVISAKAMAPKLSKLNPIKGLKRVFSTQALAELGKAIAKSVLVGSVLMLFLWDQKANFLRLMSLEVKQALGEAMSMAALACFLMILTLLVVVAFDVPFQLFTHTKKLRMSKEEVKRENKETEGDPHVKGKIRQQQQAMARRRMMTEVPKADVIVTNPTHYAVALKYDDSNMGAPRVVAKGTDLVAQRIRELGDEYKVPRLEAPPLARALHTHVDLGHEIPAPLYTAVAEVLAWAFQLKRARNGAALIPPTPTSISVPDDYEVPAP</sequence>
<protein>
    <submittedName>
        <fullName evidence="1">Flagellar biosynthetic protein FlhB</fullName>
    </submittedName>
</protein>
<keyword evidence="2" id="KW-1185">Reference proteome</keyword>
<gene>
    <name evidence="1" type="ORF">CWI82_00545</name>
</gene>
<comment type="caution">
    <text evidence="1">The sequence shown here is derived from an EMBL/GenBank/DDBJ whole genome shotgun (WGS) entry which is preliminary data.</text>
</comment>
<accession>A0ACD2HGV5</accession>
<name>A0ACD2HGV5_9GAMM</name>
<dbReference type="Proteomes" id="UP000293092">
    <property type="component" value="Unassembled WGS sequence"/>
</dbReference>
<organism evidence="1 2">
    <name type="scientific">Pseudidiomarina tainanensis</name>
    <dbReference type="NCBI Taxonomy" id="502365"/>
    <lineage>
        <taxon>Bacteria</taxon>
        <taxon>Pseudomonadati</taxon>
        <taxon>Pseudomonadota</taxon>
        <taxon>Gammaproteobacteria</taxon>
        <taxon>Alteromonadales</taxon>
        <taxon>Idiomarinaceae</taxon>
        <taxon>Pseudidiomarina</taxon>
    </lineage>
</organism>
<keyword evidence="1" id="KW-0966">Cell projection</keyword>
<keyword evidence="1" id="KW-0969">Cilium</keyword>
<dbReference type="EMBL" id="PIQJ01000001">
    <property type="protein sequence ID" value="RZQ55838.1"/>
    <property type="molecule type" value="Genomic_DNA"/>
</dbReference>